<keyword evidence="2" id="KW-1185">Reference proteome</keyword>
<proteinExistence type="predicted"/>
<sequence length="308" mass="34455">MNSLPSCSEKQLVWPEGGNLLVSFPVKAQPLTFYSGRLEFTLKGKSIDVSVELIWEYLRARTNMKLAFDAVKVPGEDGWDLGPGNELREELFKTTNIYATALDSIHRFLGKAAGADRRNILVMGGNSSLGTWDELHKATVATVRNLALHILKECYGHTPLTLYSGRLGFTLKGKSIDVRDELFREYLEARTNLKLAFDAVKMPVQGGWYLGPGETLRVEFYRATSRYASALDSIHRFLGEAVGPDRGNVQVFGENMYLGTWGERHVETVAVWEKISSDTRREIIRSGRIKLMTGLARVEAIARRPSGI</sequence>
<dbReference type="Proteomes" id="UP001605036">
    <property type="component" value="Unassembled WGS sequence"/>
</dbReference>
<dbReference type="EMBL" id="JBHFFA010000007">
    <property type="protein sequence ID" value="KAL2614048.1"/>
    <property type="molecule type" value="Genomic_DNA"/>
</dbReference>
<protein>
    <submittedName>
        <fullName evidence="1">Uncharacterized protein</fullName>
    </submittedName>
</protein>
<organism evidence="1 2">
    <name type="scientific">Riccia fluitans</name>
    <dbReference type="NCBI Taxonomy" id="41844"/>
    <lineage>
        <taxon>Eukaryota</taxon>
        <taxon>Viridiplantae</taxon>
        <taxon>Streptophyta</taxon>
        <taxon>Embryophyta</taxon>
        <taxon>Marchantiophyta</taxon>
        <taxon>Marchantiopsida</taxon>
        <taxon>Marchantiidae</taxon>
        <taxon>Marchantiales</taxon>
        <taxon>Ricciaceae</taxon>
        <taxon>Riccia</taxon>
    </lineage>
</organism>
<comment type="caution">
    <text evidence="1">The sequence shown here is derived from an EMBL/GenBank/DDBJ whole genome shotgun (WGS) entry which is preliminary data.</text>
</comment>
<name>A0ABD1XYL8_9MARC</name>
<dbReference type="AlphaFoldDB" id="A0ABD1XYL8"/>
<evidence type="ECO:0000313" key="2">
    <source>
        <dbReference type="Proteomes" id="UP001605036"/>
    </source>
</evidence>
<reference evidence="1 2" key="1">
    <citation type="submission" date="2024-09" db="EMBL/GenBank/DDBJ databases">
        <title>Chromosome-scale assembly of Riccia fluitans.</title>
        <authorList>
            <person name="Paukszto L."/>
            <person name="Sawicki J."/>
            <person name="Karawczyk K."/>
            <person name="Piernik-Szablinska J."/>
            <person name="Szczecinska M."/>
            <person name="Mazdziarz M."/>
        </authorList>
    </citation>
    <scope>NUCLEOTIDE SEQUENCE [LARGE SCALE GENOMIC DNA]</scope>
    <source>
        <strain evidence="1">Rf_01</strain>
        <tissue evidence="1">Aerial parts of the thallus</tissue>
    </source>
</reference>
<accession>A0ABD1XYL8</accession>
<gene>
    <name evidence="1" type="ORF">R1flu_025740</name>
</gene>
<evidence type="ECO:0000313" key="1">
    <source>
        <dbReference type="EMBL" id="KAL2614048.1"/>
    </source>
</evidence>